<comment type="caution">
    <text evidence="7">The sequence shown here is derived from an EMBL/GenBank/DDBJ whole genome shotgun (WGS) entry which is preliminary data.</text>
</comment>
<evidence type="ECO:0000256" key="1">
    <source>
        <dbReference type="ARBA" id="ARBA00022723"/>
    </source>
</evidence>
<dbReference type="InterPro" id="IPR020843">
    <property type="entry name" value="ER"/>
</dbReference>
<dbReference type="InterPro" id="IPR013149">
    <property type="entry name" value="ADH-like_C"/>
</dbReference>
<evidence type="ECO:0000256" key="3">
    <source>
        <dbReference type="ARBA" id="ARBA00023002"/>
    </source>
</evidence>
<dbReference type="SMART" id="SM00829">
    <property type="entry name" value="PKS_ER"/>
    <property type="match status" value="1"/>
</dbReference>
<dbReference type="Gene3D" id="3.40.50.720">
    <property type="entry name" value="NAD(P)-binding Rossmann-like Domain"/>
    <property type="match status" value="1"/>
</dbReference>
<dbReference type="SUPFAM" id="SSF51735">
    <property type="entry name" value="NAD(P)-binding Rossmann-fold domains"/>
    <property type="match status" value="1"/>
</dbReference>
<keyword evidence="4" id="KW-0520">NAD</keyword>
<dbReference type="Gene3D" id="3.90.180.10">
    <property type="entry name" value="Medium-chain alcohol dehydrogenases, catalytic domain"/>
    <property type="match status" value="1"/>
</dbReference>
<comment type="similarity">
    <text evidence="5">Belongs to the zinc-containing alcohol dehydrogenase family.</text>
</comment>
<keyword evidence="3" id="KW-0560">Oxidoreductase</keyword>
<dbReference type="PANTHER" id="PTHR43880">
    <property type="entry name" value="ALCOHOL DEHYDROGENASE"/>
    <property type="match status" value="1"/>
</dbReference>
<proteinExistence type="inferred from homology"/>
<dbReference type="InterPro" id="IPR013154">
    <property type="entry name" value="ADH-like_N"/>
</dbReference>
<dbReference type="PROSITE" id="PS00059">
    <property type="entry name" value="ADH_ZINC"/>
    <property type="match status" value="1"/>
</dbReference>
<dbReference type="InterPro" id="IPR036291">
    <property type="entry name" value="NAD(P)-bd_dom_sf"/>
</dbReference>
<dbReference type="Pfam" id="PF08240">
    <property type="entry name" value="ADH_N"/>
    <property type="match status" value="1"/>
</dbReference>
<comment type="cofactor">
    <cofactor evidence="5">
        <name>Zn(2+)</name>
        <dbReference type="ChEBI" id="CHEBI:29105"/>
    </cofactor>
</comment>
<dbReference type="RefSeq" id="WP_279254106.1">
    <property type="nucleotide sequence ID" value="NZ_SHNP01000008.1"/>
</dbReference>
<feature type="domain" description="Enoyl reductase (ER)" evidence="6">
    <location>
        <begin position="13"/>
        <end position="362"/>
    </location>
</feature>
<dbReference type="PANTHER" id="PTHR43880:SF12">
    <property type="entry name" value="ALCOHOL DEHYDROGENASE CLASS-3"/>
    <property type="match status" value="1"/>
</dbReference>
<name>A0ABT3T1R1_9GAMM</name>
<gene>
    <name evidence="7" type="ORF">EYC87_17950</name>
</gene>
<evidence type="ECO:0000313" key="8">
    <source>
        <dbReference type="Proteomes" id="UP001143307"/>
    </source>
</evidence>
<evidence type="ECO:0000259" key="6">
    <source>
        <dbReference type="SMART" id="SM00829"/>
    </source>
</evidence>
<keyword evidence="8" id="KW-1185">Reference proteome</keyword>
<dbReference type="Pfam" id="PF00107">
    <property type="entry name" value="ADH_zinc_N"/>
    <property type="match status" value="1"/>
</dbReference>
<evidence type="ECO:0000256" key="4">
    <source>
        <dbReference type="ARBA" id="ARBA00023027"/>
    </source>
</evidence>
<keyword evidence="2 5" id="KW-0862">Zinc</keyword>
<dbReference type="InterPro" id="IPR011032">
    <property type="entry name" value="GroES-like_sf"/>
</dbReference>
<evidence type="ECO:0000313" key="7">
    <source>
        <dbReference type="EMBL" id="MCX2975467.1"/>
    </source>
</evidence>
<dbReference type="EMBL" id="SHNP01000008">
    <property type="protein sequence ID" value="MCX2975467.1"/>
    <property type="molecule type" value="Genomic_DNA"/>
</dbReference>
<dbReference type="CDD" id="cd08278">
    <property type="entry name" value="benzyl_alcohol_DH"/>
    <property type="match status" value="1"/>
</dbReference>
<accession>A0ABT3T1R1</accession>
<evidence type="ECO:0000256" key="2">
    <source>
        <dbReference type="ARBA" id="ARBA00022833"/>
    </source>
</evidence>
<dbReference type="Proteomes" id="UP001143307">
    <property type="component" value="Unassembled WGS sequence"/>
</dbReference>
<reference evidence="7" key="1">
    <citation type="submission" date="2019-02" db="EMBL/GenBank/DDBJ databases">
        <authorList>
            <person name="Li S.-H."/>
        </authorList>
    </citation>
    <scope>NUCLEOTIDE SEQUENCE</scope>
    <source>
        <strain evidence="7">IMCC8485</strain>
    </source>
</reference>
<sequence length="364" mass="38737">MKIQAAVIREQSGKFQLEELELEEPRANEVVVRIAGVGICHTDIICRDQYYPIPMPVVFGHEGSGVVAKVGSAVTKVEVGDHVVLSYLSCGHCHPCQEGKSVYCLELFPRNFSCTREDGSTTLRKGDEVVHGNFFNQSSFASHALAAEENIVKVSKDVDIELLGPLGCGIQTGAGAVINALNPSAGSSIAIFGCGPVGLAAVMGALLTGCVQIIAVDMNPARLAMAKELGATHTINPTDSDPVEAVQAITGTGAHYSLECTGLPQVTRQAVDCLTLTGICGQIGAAPLGTECAIDMNNILFGRTLRGIVEGDSIPDIFIPRMVELYKQGRFPLDKLVTYYNFEDINDAIKDAEDGTVLKAVLRF</sequence>
<dbReference type="InterPro" id="IPR002328">
    <property type="entry name" value="ADH_Zn_CS"/>
</dbReference>
<organism evidence="7 8">
    <name type="scientific">Candidatus Seongchinamella marina</name>
    <dbReference type="NCBI Taxonomy" id="2518990"/>
    <lineage>
        <taxon>Bacteria</taxon>
        <taxon>Pseudomonadati</taxon>
        <taxon>Pseudomonadota</taxon>
        <taxon>Gammaproteobacteria</taxon>
        <taxon>Cellvibrionales</taxon>
        <taxon>Halieaceae</taxon>
        <taxon>Seongchinamella</taxon>
    </lineage>
</organism>
<evidence type="ECO:0000256" key="5">
    <source>
        <dbReference type="RuleBase" id="RU361277"/>
    </source>
</evidence>
<keyword evidence="1 5" id="KW-0479">Metal-binding</keyword>
<protein>
    <submittedName>
        <fullName evidence="7">NAD(P)-dependent alcohol dehydrogenase</fullName>
    </submittedName>
</protein>
<dbReference type="SUPFAM" id="SSF50129">
    <property type="entry name" value="GroES-like"/>
    <property type="match status" value="1"/>
</dbReference>